<keyword evidence="3" id="KW-0067">ATP-binding</keyword>
<dbReference type="GO" id="GO:0009396">
    <property type="term" value="P:folic acid-containing compound biosynthetic process"/>
    <property type="evidence" value="ECO:0007669"/>
    <property type="project" value="TreeGrafter"/>
</dbReference>
<organism evidence="5">
    <name type="scientific">bioreactor metagenome</name>
    <dbReference type="NCBI Taxonomy" id="1076179"/>
    <lineage>
        <taxon>unclassified sequences</taxon>
        <taxon>metagenomes</taxon>
        <taxon>ecological metagenomes</taxon>
    </lineage>
</organism>
<dbReference type="GO" id="GO:0035999">
    <property type="term" value="P:tetrahydrofolate interconversion"/>
    <property type="evidence" value="ECO:0007669"/>
    <property type="project" value="TreeGrafter"/>
</dbReference>
<comment type="caution">
    <text evidence="5">The sequence shown here is derived from an EMBL/GenBank/DDBJ whole genome shotgun (WGS) entry which is preliminary data.</text>
</comment>
<evidence type="ECO:0008006" key="6">
    <source>
        <dbReference type="Google" id="ProtNLM"/>
    </source>
</evidence>
<reference evidence="5" key="1">
    <citation type="submission" date="2019-08" db="EMBL/GenBank/DDBJ databases">
        <authorList>
            <person name="Kucharzyk K."/>
            <person name="Murdoch R.W."/>
            <person name="Higgins S."/>
            <person name="Loffler F."/>
        </authorList>
    </citation>
    <scope>NUCLEOTIDE SEQUENCE</scope>
</reference>
<name>A0A644TR82_9ZZZZ</name>
<evidence type="ECO:0000256" key="3">
    <source>
        <dbReference type="ARBA" id="ARBA00022840"/>
    </source>
</evidence>
<dbReference type="AlphaFoldDB" id="A0A644TR82"/>
<dbReference type="Gene3D" id="3.40.50.10420">
    <property type="entry name" value="NagB/RpiA/CoA transferase-like"/>
    <property type="match status" value="1"/>
</dbReference>
<dbReference type="EMBL" id="VSSQ01000043">
    <property type="protein sequence ID" value="MPL68772.1"/>
    <property type="molecule type" value="Genomic_DNA"/>
</dbReference>
<dbReference type="GO" id="GO:0005524">
    <property type="term" value="F:ATP binding"/>
    <property type="evidence" value="ECO:0007669"/>
    <property type="project" value="UniProtKB-KW"/>
</dbReference>
<dbReference type="Pfam" id="PF01812">
    <property type="entry name" value="5-FTHF_cyc-lig"/>
    <property type="match status" value="1"/>
</dbReference>
<dbReference type="InterPro" id="IPR024185">
    <property type="entry name" value="FTHF_cligase-like_sf"/>
</dbReference>
<evidence type="ECO:0000256" key="4">
    <source>
        <dbReference type="SAM" id="MobiDB-lite"/>
    </source>
</evidence>
<dbReference type="InterPro" id="IPR037171">
    <property type="entry name" value="NagB/RpiA_transferase-like"/>
</dbReference>
<dbReference type="PANTHER" id="PTHR23407:SF1">
    <property type="entry name" value="5-FORMYLTETRAHYDROFOLATE CYCLO-LIGASE"/>
    <property type="match status" value="1"/>
</dbReference>
<accession>A0A644TR82</accession>
<dbReference type="NCBIfam" id="TIGR02727">
    <property type="entry name" value="MTHFS_bact"/>
    <property type="match status" value="1"/>
</dbReference>
<gene>
    <name evidence="5" type="ORF">SDC9_14501</name>
</gene>
<sequence>MPAQAYVRLGFFQKFAHGSGAYMNAAGDHVASGILGRIVRNKHAVRIVAGFLPAGFKPRGECGFRKFARRAKGRKCGGSNAKNGDFGRKLTGDGVEVPAFFAQPLVNFRPVHVADLGQHGDVVDAQGVHDQLCLLDAAGDGQVAGNDNAVSLREFRYLGKTFRLVVDVAHGDPEKILRVGAWHGIASFVTVAQVLRMPHIAPQGKSRLPSNATPPAPVQPSQTVNQPDAPPTSLAGNLSGELSDATAQARNDVRKVMRRLRAEQSPQLAEIRSEAAQSRLMESALWKTAHSVALYVGVRGELGTQALLRAAWQAGVLVWLPRVRRSEPGFMDFVACSAPDQLRPGPLGLLEPHDSLPGFGPEAAGGSGAGEAHPLAPDLALLPGVAFDLAGGRLGYGGGYYDRFLEKGFTCPRVGLCFEFQLVESLPLAPWDQRVNYICTEERMLCL</sequence>
<feature type="region of interest" description="Disordered" evidence="4">
    <location>
        <begin position="202"/>
        <end position="246"/>
    </location>
</feature>
<proteinExistence type="inferred from homology"/>
<keyword evidence="2" id="KW-0547">Nucleotide-binding</keyword>
<comment type="similarity">
    <text evidence="1">Belongs to the 5-formyltetrahydrofolate cyclo-ligase family.</text>
</comment>
<evidence type="ECO:0000256" key="1">
    <source>
        <dbReference type="ARBA" id="ARBA00010638"/>
    </source>
</evidence>
<dbReference type="SUPFAM" id="SSF100950">
    <property type="entry name" value="NagB/RpiA/CoA transferase-like"/>
    <property type="match status" value="1"/>
</dbReference>
<dbReference type="PANTHER" id="PTHR23407">
    <property type="entry name" value="ATPASE INHIBITOR/5-FORMYLTETRAHYDROFOLATE CYCLO-LIGASE"/>
    <property type="match status" value="1"/>
</dbReference>
<dbReference type="InterPro" id="IPR002698">
    <property type="entry name" value="FTHF_cligase"/>
</dbReference>
<evidence type="ECO:0000313" key="5">
    <source>
        <dbReference type="EMBL" id="MPL68772.1"/>
    </source>
</evidence>
<dbReference type="GO" id="GO:0030272">
    <property type="term" value="F:5-formyltetrahydrofolate cyclo-ligase activity"/>
    <property type="evidence" value="ECO:0007669"/>
    <property type="project" value="TreeGrafter"/>
</dbReference>
<evidence type="ECO:0000256" key="2">
    <source>
        <dbReference type="ARBA" id="ARBA00022741"/>
    </source>
</evidence>
<protein>
    <recommendedName>
        <fullName evidence="6">5-formyltetrahydrofolate cyclo-ligase</fullName>
    </recommendedName>
</protein>